<dbReference type="GO" id="GO:0008444">
    <property type="term" value="F:CDP-diacylglycerol-glycerol-3-phosphate 3-phosphatidyltransferase activity"/>
    <property type="evidence" value="ECO:0007669"/>
    <property type="project" value="UniProtKB-UniRule"/>
</dbReference>
<organism evidence="18 19">
    <name type="scientific">Helicobacter equorum</name>
    <dbReference type="NCBI Taxonomy" id="361872"/>
    <lineage>
        <taxon>Bacteria</taxon>
        <taxon>Pseudomonadati</taxon>
        <taxon>Campylobacterota</taxon>
        <taxon>Epsilonproteobacteria</taxon>
        <taxon>Campylobacterales</taxon>
        <taxon>Helicobacteraceae</taxon>
        <taxon>Helicobacter</taxon>
    </lineage>
</organism>
<comment type="caution">
    <text evidence="18">The sequence shown here is derived from an EMBL/GenBank/DDBJ whole genome shotgun (WGS) entry which is preliminary data.</text>
</comment>
<dbReference type="InterPro" id="IPR000462">
    <property type="entry name" value="CDP-OH_P_trans"/>
</dbReference>
<evidence type="ECO:0000256" key="16">
    <source>
        <dbReference type="RuleBase" id="RU003750"/>
    </source>
</evidence>
<dbReference type="OrthoDB" id="9796672at2"/>
<keyword evidence="8 17" id="KW-0812">Transmembrane</keyword>
<dbReference type="PANTHER" id="PTHR14269">
    <property type="entry name" value="CDP-DIACYLGLYCEROL--GLYCEROL-3-PHOSPHATE 3-PHOSPHATIDYLTRANSFERASE-RELATED"/>
    <property type="match status" value="1"/>
</dbReference>
<dbReference type="GO" id="GO:0046474">
    <property type="term" value="P:glycerophospholipid biosynthetic process"/>
    <property type="evidence" value="ECO:0007669"/>
    <property type="project" value="TreeGrafter"/>
</dbReference>
<evidence type="ECO:0000256" key="13">
    <source>
        <dbReference type="ARBA" id="ARBA00023264"/>
    </source>
</evidence>
<dbReference type="Proteomes" id="UP000256514">
    <property type="component" value="Unassembled WGS sequence"/>
</dbReference>
<feature type="transmembrane region" description="Helical" evidence="17">
    <location>
        <begin position="155"/>
        <end position="176"/>
    </location>
</feature>
<keyword evidence="11 17" id="KW-0472">Membrane</keyword>
<keyword evidence="6" id="KW-0444">Lipid biosynthesis</keyword>
<gene>
    <name evidence="18" type="primary">pgsA</name>
    <name evidence="18" type="ORF">CQA54_04095</name>
</gene>
<sequence>MRHIPNILSISRILLAILLLFIVLESDKIFPAYMDTSWINYFAALTFCIASLTDFFDGYIAREYHLKSLFGEVFDPLADKMLILSAFIALLVLHRASPWLIFLILSREFFITGLRVVAAGSGKSVAASNAGKYKTGAQIAAIAFLLADFFPGGEALLWFATFLTLYSGLEYTISYYKTLKV</sequence>
<evidence type="ECO:0000256" key="11">
    <source>
        <dbReference type="ARBA" id="ARBA00023136"/>
    </source>
</evidence>
<keyword evidence="9 17" id="KW-1133">Transmembrane helix</keyword>
<comment type="pathway">
    <text evidence="2">Phospholipid metabolism; phosphatidylglycerol biosynthesis; phosphatidylglycerol from CDP-diacylglycerol: step 1/2.</text>
</comment>
<evidence type="ECO:0000256" key="7">
    <source>
        <dbReference type="ARBA" id="ARBA00022679"/>
    </source>
</evidence>
<evidence type="ECO:0000256" key="17">
    <source>
        <dbReference type="SAM" id="Phobius"/>
    </source>
</evidence>
<protein>
    <recommendedName>
        <fullName evidence="5 15">CDP-diacylglycerol--glycerol-3-phosphate 3-phosphatidyltransferase</fullName>
        <ecNumber evidence="4 15">2.7.8.5</ecNumber>
    </recommendedName>
</protein>
<feature type="transmembrane region" description="Helical" evidence="17">
    <location>
        <begin position="81"/>
        <end position="105"/>
    </location>
</feature>
<evidence type="ECO:0000256" key="15">
    <source>
        <dbReference type="NCBIfam" id="TIGR00560"/>
    </source>
</evidence>
<evidence type="ECO:0000313" key="18">
    <source>
        <dbReference type="EMBL" id="RDU67183.1"/>
    </source>
</evidence>
<dbReference type="InterPro" id="IPR043130">
    <property type="entry name" value="CDP-OH_PTrfase_TM_dom"/>
</dbReference>
<keyword evidence="12" id="KW-0594">Phospholipid biosynthesis</keyword>
<comment type="catalytic activity">
    <reaction evidence="14">
        <text>a CDP-1,2-diacyl-sn-glycerol + sn-glycerol 3-phosphate = a 1,2-diacyl-sn-glycero-3-phospho-(1'-sn-glycero-3'-phosphate) + CMP + H(+)</text>
        <dbReference type="Rhea" id="RHEA:12593"/>
        <dbReference type="ChEBI" id="CHEBI:15378"/>
        <dbReference type="ChEBI" id="CHEBI:57597"/>
        <dbReference type="ChEBI" id="CHEBI:58332"/>
        <dbReference type="ChEBI" id="CHEBI:60110"/>
        <dbReference type="ChEBI" id="CHEBI:60377"/>
        <dbReference type="EC" id="2.7.8.5"/>
    </reaction>
</comment>
<dbReference type="EC" id="2.7.8.5" evidence="4 15"/>
<dbReference type="InterPro" id="IPR004570">
    <property type="entry name" value="Phosphatidylglycerol_P_synth"/>
</dbReference>
<keyword evidence="13" id="KW-1208">Phospholipid metabolism</keyword>
<dbReference type="EMBL" id="NXLT01000003">
    <property type="protein sequence ID" value="RDU67183.1"/>
    <property type="molecule type" value="Genomic_DNA"/>
</dbReference>
<dbReference type="NCBIfam" id="TIGR00560">
    <property type="entry name" value="pgsA"/>
    <property type="match status" value="1"/>
</dbReference>
<keyword evidence="7 16" id="KW-0808">Transferase</keyword>
<dbReference type="PANTHER" id="PTHR14269:SF62">
    <property type="entry name" value="CDP-DIACYLGLYCEROL--GLYCEROL-3-PHOSPHATE 3-PHOSPHATIDYLTRANSFERASE 1, CHLOROPLASTIC"/>
    <property type="match status" value="1"/>
</dbReference>
<accession>A0A3D8IQ11</accession>
<evidence type="ECO:0000313" key="19">
    <source>
        <dbReference type="Proteomes" id="UP000256514"/>
    </source>
</evidence>
<evidence type="ECO:0000256" key="10">
    <source>
        <dbReference type="ARBA" id="ARBA00023098"/>
    </source>
</evidence>
<keyword evidence="10" id="KW-0443">Lipid metabolism</keyword>
<evidence type="ECO:0000256" key="5">
    <source>
        <dbReference type="ARBA" id="ARBA00014944"/>
    </source>
</evidence>
<dbReference type="RefSeq" id="WP_115570916.1">
    <property type="nucleotide sequence ID" value="NZ_NXLT01000003.1"/>
</dbReference>
<dbReference type="PROSITE" id="PS00379">
    <property type="entry name" value="CDP_ALCOHOL_P_TRANSF"/>
    <property type="match status" value="1"/>
</dbReference>
<feature type="transmembrane region" description="Helical" evidence="17">
    <location>
        <begin position="38"/>
        <end position="60"/>
    </location>
</feature>
<keyword evidence="19" id="KW-1185">Reference proteome</keyword>
<proteinExistence type="inferred from homology"/>
<comment type="subcellular location">
    <subcellularLocation>
        <location evidence="1">Membrane</location>
        <topology evidence="1">Multi-pass membrane protein</topology>
    </subcellularLocation>
</comment>
<evidence type="ECO:0000256" key="14">
    <source>
        <dbReference type="ARBA" id="ARBA00048586"/>
    </source>
</evidence>
<evidence type="ECO:0000256" key="2">
    <source>
        <dbReference type="ARBA" id="ARBA00005042"/>
    </source>
</evidence>
<evidence type="ECO:0000256" key="6">
    <source>
        <dbReference type="ARBA" id="ARBA00022516"/>
    </source>
</evidence>
<evidence type="ECO:0000256" key="4">
    <source>
        <dbReference type="ARBA" id="ARBA00013170"/>
    </source>
</evidence>
<evidence type="ECO:0000256" key="3">
    <source>
        <dbReference type="ARBA" id="ARBA00010441"/>
    </source>
</evidence>
<evidence type="ECO:0000256" key="8">
    <source>
        <dbReference type="ARBA" id="ARBA00022692"/>
    </source>
</evidence>
<dbReference type="AlphaFoldDB" id="A0A3D8IQ11"/>
<dbReference type="Pfam" id="PF01066">
    <property type="entry name" value="CDP-OH_P_transf"/>
    <property type="match status" value="1"/>
</dbReference>
<dbReference type="Gene3D" id="1.20.120.1760">
    <property type="match status" value="1"/>
</dbReference>
<dbReference type="GO" id="GO:0016020">
    <property type="term" value="C:membrane"/>
    <property type="evidence" value="ECO:0007669"/>
    <property type="project" value="UniProtKB-SubCell"/>
</dbReference>
<reference evidence="18 19" key="1">
    <citation type="submission" date="2018-04" db="EMBL/GenBank/DDBJ databases">
        <title>Novel Campyloabacter and Helicobacter Species and Strains.</title>
        <authorList>
            <person name="Mannion A.J."/>
            <person name="Shen Z."/>
            <person name="Fox J.G."/>
        </authorList>
    </citation>
    <scope>NUCLEOTIDE SEQUENCE [LARGE SCALE GENOMIC DNA]</scope>
    <source>
        <strain evidence="18 19">MIT 12-6600</strain>
    </source>
</reference>
<evidence type="ECO:0000256" key="9">
    <source>
        <dbReference type="ARBA" id="ARBA00022989"/>
    </source>
</evidence>
<dbReference type="PIRSF" id="PIRSF000847">
    <property type="entry name" value="Phos_ph_gly_syn"/>
    <property type="match status" value="1"/>
</dbReference>
<comment type="similarity">
    <text evidence="3 16">Belongs to the CDP-alcohol phosphatidyltransferase class-I family.</text>
</comment>
<dbReference type="InterPro" id="IPR048254">
    <property type="entry name" value="CDP_ALCOHOL_P_TRANSF_CS"/>
</dbReference>
<evidence type="ECO:0000256" key="1">
    <source>
        <dbReference type="ARBA" id="ARBA00004141"/>
    </source>
</evidence>
<dbReference type="InterPro" id="IPR050324">
    <property type="entry name" value="CDP-alcohol_PTase-I"/>
</dbReference>
<name>A0A3D8IQ11_9HELI</name>
<evidence type="ECO:0000256" key="12">
    <source>
        <dbReference type="ARBA" id="ARBA00023209"/>
    </source>
</evidence>